<comment type="caution">
    <text evidence="2">The sequence shown here is derived from an EMBL/GenBank/DDBJ whole genome shotgun (WGS) entry which is preliminary data.</text>
</comment>
<evidence type="ECO:0000313" key="2">
    <source>
        <dbReference type="EMBL" id="PZV37088.1"/>
    </source>
</evidence>
<sequence>MVLSPDQELFSQTRQVRTEDDEKETFMTEATLVTGRGGVSTIAAVQQSPSIDDEPDTGAPHGYAQEGGFIEGALRRTAVSERFDLSLVLARYRRQYGFSQAVAEDHRRELVRFLALCATAQQYGHSYGMMGAIDELWHMFVIFTRDYARFCEEVAGRFLHHIPEPHGVATQGTIDRYLAFLEDYRTVYGEAPPPAYWPKPKRSPDNTDGSCDGCDGCSGGCVVDAIP</sequence>
<reference evidence="3" key="1">
    <citation type="submission" date="2017-03" db="EMBL/GenBank/DDBJ databases">
        <authorList>
            <person name="Safronova V.I."/>
            <person name="Sazanova A.L."/>
            <person name="Chirak E.R."/>
        </authorList>
    </citation>
    <scope>NUCLEOTIDE SEQUENCE [LARGE SCALE GENOMIC DNA]</scope>
    <source>
        <strain evidence="3">Ach-343</strain>
    </source>
</reference>
<name>A0A2W7C5J1_9HYPH</name>
<evidence type="ECO:0000313" key="3">
    <source>
        <dbReference type="Proteomes" id="UP000248616"/>
    </source>
</evidence>
<keyword evidence="3" id="KW-1185">Reference proteome</keyword>
<gene>
    <name evidence="2" type="ORF">B5V02_18700</name>
</gene>
<dbReference type="Proteomes" id="UP000248616">
    <property type="component" value="Unassembled WGS sequence"/>
</dbReference>
<accession>A0A2W7C5J1</accession>
<protein>
    <submittedName>
        <fullName evidence="2">Uncharacterized protein</fullName>
    </submittedName>
</protein>
<feature type="region of interest" description="Disordered" evidence="1">
    <location>
        <begin position="1"/>
        <end position="22"/>
    </location>
</feature>
<proteinExistence type="predicted"/>
<organism evidence="2 3">
    <name type="scientific">Mesorhizobium kowhaii</name>
    <dbReference type="NCBI Taxonomy" id="1300272"/>
    <lineage>
        <taxon>Bacteria</taxon>
        <taxon>Pseudomonadati</taxon>
        <taxon>Pseudomonadota</taxon>
        <taxon>Alphaproteobacteria</taxon>
        <taxon>Hyphomicrobiales</taxon>
        <taxon>Phyllobacteriaceae</taxon>
        <taxon>Mesorhizobium</taxon>
    </lineage>
</organism>
<evidence type="ECO:0000256" key="1">
    <source>
        <dbReference type="SAM" id="MobiDB-lite"/>
    </source>
</evidence>
<dbReference type="AlphaFoldDB" id="A0A2W7C5J1"/>
<dbReference type="EMBL" id="MZXV01000038">
    <property type="protein sequence ID" value="PZV37088.1"/>
    <property type="molecule type" value="Genomic_DNA"/>
</dbReference>